<dbReference type="GO" id="GO:0046872">
    <property type="term" value="F:metal ion binding"/>
    <property type="evidence" value="ECO:0007669"/>
    <property type="project" value="UniProtKB-KW"/>
</dbReference>
<evidence type="ECO:0000256" key="5">
    <source>
        <dbReference type="ARBA" id="ARBA00022801"/>
    </source>
</evidence>
<evidence type="ECO:0000313" key="10">
    <source>
        <dbReference type="Proteomes" id="UP000012040"/>
    </source>
</evidence>
<dbReference type="SUPFAM" id="SSF53187">
    <property type="entry name" value="Zn-dependent exopeptidases"/>
    <property type="match status" value="1"/>
</dbReference>
<dbReference type="Pfam" id="PF04389">
    <property type="entry name" value="Peptidase_M28"/>
    <property type="match status" value="1"/>
</dbReference>
<dbReference type="EMBL" id="CP003537">
    <property type="protein sequence ID" value="AGH95333.1"/>
    <property type="molecule type" value="Genomic_DNA"/>
</dbReference>
<dbReference type="STRING" id="1184267.A11Q_1117"/>
<evidence type="ECO:0000256" key="6">
    <source>
        <dbReference type="ARBA" id="ARBA00022833"/>
    </source>
</evidence>
<keyword evidence="6" id="KW-0862">Zinc</keyword>
<gene>
    <name evidence="9" type="ORF">A11Q_1117</name>
</gene>
<keyword evidence="5" id="KW-0378">Hydrolase</keyword>
<evidence type="ECO:0000256" key="4">
    <source>
        <dbReference type="ARBA" id="ARBA00022729"/>
    </source>
</evidence>
<dbReference type="KEGG" id="bex:A11Q_1117"/>
<dbReference type="PATRIC" id="fig|1184267.3.peg.1130"/>
<dbReference type="PANTHER" id="PTHR12147:SF56">
    <property type="entry name" value="AMINOPEPTIDASE YDR415C-RELATED"/>
    <property type="match status" value="1"/>
</dbReference>
<dbReference type="AlphaFoldDB" id="M4V7Y2"/>
<evidence type="ECO:0000256" key="7">
    <source>
        <dbReference type="SAM" id="SignalP"/>
    </source>
</evidence>
<dbReference type="Gene3D" id="3.40.630.10">
    <property type="entry name" value="Zn peptidases"/>
    <property type="match status" value="1"/>
</dbReference>
<dbReference type="InterPro" id="IPR007484">
    <property type="entry name" value="Peptidase_M28"/>
</dbReference>
<dbReference type="GO" id="GO:0008235">
    <property type="term" value="F:metalloexopeptidase activity"/>
    <property type="evidence" value="ECO:0007669"/>
    <property type="project" value="InterPro"/>
</dbReference>
<dbReference type="GO" id="GO:0006508">
    <property type="term" value="P:proteolysis"/>
    <property type="evidence" value="ECO:0007669"/>
    <property type="project" value="UniProtKB-KW"/>
</dbReference>
<keyword evidence="3" id="KW-0479">Metal-binding</keyword>
<keyword evidence="1" id="KW-0031">Aminopeptidase</keyword>
<dbReference type="OrthoDB" id="5288352at2"/>
<dbReference type="HOGENOM" id="CLU_025866_2_1_7"/>
<organism evidence="9 10">
    <name type="scientific">Pseudobdellovibrio exovorus JSS</name>
    <dbReference type="NCBI Taxonomy" id="1184267"/>
    <lineage>
        <taxon>Bacteria</taxon>
        <taxon>Pseudomonadati</taxon>
        <taxon>Bdellovibrionota</taxon>
        <taxon>Bdellovibrionia</taxon>
        <taxon>Bdellovibrionales</taxon>
        <taxon>Pseudobdellovibrionaceae</taxon>
        <taxon>Pseudobdellovibrio</taxon>
    </lineage>
</organism>
<feature type="chain" id="PRO_5004059946" description="Peptidase M28 domain-containing protein" evidence="7">
    <location>
        <begin position="21"/>
        <end position="410"/>
    </location>
</feature>
<feature type="domain" description="Peptidase M28" evidence="8">
    <location>
        <begin position="198"/>
        <end position="378"/>
    </location>
</feature>
<sequence length="410" mass="46016">MIKNTLLFFSCLASATYSYAHLGDIDPNSIQAVYADLPLLKKANIPVLYSDDNLQVGYAVISGQMQMRLSEMAHQYGRCGNYEVLESIPADLHTVRSSLEELQGIQSRDQQYLSLARNLSISARPEITDALQHLQSDNIRKTVEWLSNYPTRFNRGPDANKHVQDFYEKLQQMTSQAPFPVAVDLITHTNTPQKSIRVSIKGSERPDEHVILGGHLDSIVGWFGTGRAPGADDNASGSASLLEALRVLLSQKQPQRTVEFFWYAGEESGLLGSAQIAETYKNEKRNVIAVLQLDMTLFPGDGLYKIASMTDFTNPWLRDYLKAINTTYLNIEIQEDQCGYGCSDHASWHRRGFPAIFPTESKFKSSFQYIHTEKDVISPLLSFEHSLVFSKIALVMAMDLANSNEKMPSF</sequence>
<evidence type="ECO:0000256" key="1">
    <source>
        <dbReference type="ARBA" id="ARBA00022438"/>
    </source>
</evidence>
<dbReference type="InterPro" id="IPR045175">
    <property type="entry name" value="M28_fam"/>
</dbReference>
<keyword evidence="4 7" id="KW-0732">Signal</keyword>
<keyword evidence="2" id="KW-0645">Protease</keyword>
<evidence type="ECO:0000256" key="3">
    <source>
        <dbReference type="ARBA" id="ARBA00022723"/>
    </source>
</evidence>
<evidence type="ECO:0000313" key="9">
    <source>
        <dbReference type="EMBL" id="AGH95333.1"/>
    </source>
</evidence>
<evidence type="ECO:0000256" key="2">
    <source>
        <dbReference type="ARBA" id="ARBA00022670"/>
    </source>
</evidence>
<keyword evidence="10" id="KW-1185">Reference proteome</keyword>
<dbReference type="Proteomes" id="UP000012040">
    <property type="component" value="Chromosome"/>
</dbReference>
<accession>M4V7Y2</accession>
<name>M4V7Y2_9BACT</name>
<reference evidence="9 10" key="1">
    <citation type="journal article" date="2013" name="ISME J.">
        <title>By their genes ye shall know them: genomic signatures of predatory bacteria.</title>
        <authorList>
            <person name="Pasternak Z."/>
            <person name="Pietrokovski S."/>
            <person name="Rotem O."/>
            <person name="Gophna U."/>
            <person name="Lurie-Weinberger M.N."/>
            <person name="Jurkevitch E."/>
        </authorList>
    </citation>
    <scope>NUCLEOTIDE SEQUENCE [LARGE SCALE GENOMIC DNA]</scope>
    <source>
        <strain evidence="9 10">JSS</strain>
    </source>
</reference>
<dbReference type="eggNOG" id="COG2234">
    <property type="taxonomic scope" value="Bacteria"/>
</dbReference>
<dbReference type="PANTHER" id="PTHR12147">
    <property type="entry name" value="METALLOPEPTIDASE M28 FAMILY MEMBER"/>
    <property type="match status" value="1"/>
</dbReference>
<dbReference type="RefSeq" id="WP_015469823.1">
    <property type="nucleotide sequence ID" value="NC_020813.1"/>
</dbReference>
<dbReference type="GO" id="GO:0004177">
    <property type="term" value="F:aminopeptidase activity"/>
    <property type="evidence" value="ECO:0007669"/>
    <property type="project" value="UniProtKB-KW"/>
</dbReference>
<feature type="signal peptide" evidence="7">
    <location>
        <begin position="1"/>
        <end position="20"/>
    </location>
</feature>
<proteinExistence type="predicted"/>
<evidence type="ECO:0000259" key="8">
    <source>
        <dbReference type="Pfam" id="PF04389"/>
    </source>
</evidence>
<protein>
    <recommendedName>
        <fullName evidence="8">Peptidase M28 domain-containing protein</fullName>
    </recommendedName>
</protein>